<feature type="chain" id="PRO_5047175191" evidence="1">
    <location>
        <begin position="23"/>
        <end position="196"/>
    </location>
</feature>
<dbReference type="EMBL" id="JAAAML010000005">
    <property type="protein sequence ID" value="MCO6410953.1"/>
    <property type="molecule type" value="Genomic_DNA"/>
</dbReference>
<dbReference type="PANTHER" id="PTHR39327">
    <property type="match status" value="1"/>
</dbReference>
<gene>
    <name evidence="2" type="ORF">GTW23_22445</name>
</gene>
<dbReference type="RefSeq" id="WP_252917585.1">
    <property type="nucleotide sequence ID" value="NZ_JAAAML010000005.1"/>
</dbReference>
<dbReference type="Proteomes" id="UP001320715">
    <property type="component" value="Unassembled WGS sequence"/>
</dbReference>
<dbReference type="PROSITE" id="PS51257">
    <property type="entry name" value="PROKAR_LIPOPROTEIN"/>
    <property type="match status" value="1"/>
</dbReference>
<organism evidence="2 3">
    <name type="scientific">Hoeflea alexandrii</name>
    <dbReference type="NCBI Taxonomy" id="288436"/>
    <lineage>
        <taxon>Bacteria</taxon>
        <taxon>Pseudomonadati</taxon>
        <taxon>Pseudomonadota</taxon>
        <taxon>Alphaproteobacteria</taxon>
        <taxon>Hyphomicrobiales</taxon>
        <taxon>Rhizobiaceae</taxon>
        <taxon>Hoeflea</taxon>
    </lineage>
</organism>
<reference evidence="2 3" key="1">
    <citation type="submission" date="2020-01" db="EMBL/GenBank/DDBJ databases">
        <title>Genomes of bacteria type strains.</title>
        <authorList>
            <person name="Chen J."/>
            <person name="Zhu S."/>
            <person name="Yang J."/>
        </authorList>
    </citation>
    <scope>NUCLEOTIDE SEQUENCE [LARGE SCALE GENOMIC DNA]</scope>
    <source>
        <strain evidence="2 3">DSM 16655</strain>
    </source>
</reference>
<proteinExistence type="predicted"/>
<sequence length="196" mass="21774">MGKSIIAAVALALSCNAASANALHLNPTQPSSVANMVTFGKTTIPIGYYDYCQRYADRCDRPANGPIVKLTRELWNDIIQTNYDVNTSVAPLTDNEIFGVEERWEYPKNVGDCEDYALEKRKRLNQRGIPLGALSMTVGRDANGGGHAVLTVITDRGDFVLDNVEQRVLLWKDAELYFLKRQSQHDPNIWVSLVSG</sequence>
<dbReference type="Pfam" id="PF06035">
    <property type="entry name" value="Peptidase_C93"/>
    <property type="match status" value="1"/>
</dbReference>
<dbReference type="Gene3D" id="3.10.620.30">
    <property type="match status" value="1"/>
</dbReference>
<keyword evidence="3" id="KW-1185">Reference proteome</keyword>
<feature type="signal peptide" evidence="1">
    <location>
        <begin position="1"/>
        <end position="22"/>
    </location>
</feature>
<keyword evidence="1" id="KW-0732">Signal</keyword>
<dbReference type="PANTHER" id="PTHR39327:SF1">
    <property type="entry name" value="BLR5470 PROTEIN"/>
    <property type="match status" value="1"/>
</dbReference>
<protein>
    <submittedName>
        <fullName evidence="2">Transglutaminase</fullName>
    </submittedName>
</protein>
<evidence type="ECO:0000256" key="1">
    <source>
        <dbReference type="SAM" id="SignalP"/>
    </source>
</evidence>
<dbReference type="InterPro" id="IPR010319">
    <property type="entry name" value="Transglutaminase-like_Cys_pept"/>
</dbReference>
<accession>A0ABT1CXQ6</accession>
<name>A0ABT1CXQ6_9HYPH</name>
<evidence type="ECO:0000313" key="2">
    <source>
        <dbReference type="EMBL" id="MCO6410953.1"/>
    </source>
</evidence>
<evidence type="ECO:0000313" key="3">
    <source>
        <dbReference type="Proteomes" id="UP001320715"/>
    </source>
</evidence>
<comment type="caution">
    <text evidence="2">The sequence shown here is derived from an EMBL/GenBank/DDBJ whole genome shotgun (WGS) entry which is preliminary data.</text>
</comment>